<proteinExistence type="predicted"/>
<accession>K2F560</accession>
<dbReference type="AlphaFoldDB" id="K2F560"/>
<gene>
    <name evidence="1" type="ORF">ACD_4C00384G0002</name>
</gene>
<evidence type="ECO:0000313" key="1">
    <source>
        <dbReference type="EMBL" id="EKE26206.1"/>
    </source>
</evidence>
<comment type="caution">
    <text evidence="1">The sequence shown here is derived from an EMBL/GenBank/DDBJ whole genome shotgun (WGS) entry which is preliminary data.</text>
</comment>
<organism evidence="1">
    <name type="scientific">uncultured bacterium</name>
    <name type="common">gcode 4</name>
    <dbReference type="NCBI Taxonomy" id="1234023"/>
    <lineage>
        <taxon>Bacteria</taxon>
        <taxon>environmental samples</taxon>
    </lineage>
</organism>
<name>K2F560_9BACT</name>
<reference evidence="1" key="1">
    <citation type="journal article" date="2012" name="Science">
        <title>Fermentation, hydrogen, and sulfur metabolism in multiple uncultivated bacterial phyla.</title>
        <authorList>
            <person name="Wrighton K.C."/>
            <person name="Thomas B.C."/>
            <person name="Sharon I."/>
            <person name="Miller C.S."/>
            <person name="Castelle C.J."/>
            <person name="VerBerkmoes N.C."/>
            <person name="Wilkins M.J."/>
            <person name="Hettich R.L."/>
            <person name="Lipton M.S."/>
            <person name="Williams K.H."/>
            <person name="Long P.E."/>
            <person name="Banfield J.F."/>
        </authorList>
    </citation>
    <scope>NUCLEOTIDE SEQUENCE [LARGE SCALE GENOMIC DNA]</scope>
</reference>
<dbReference type="EMBL" id="AMFJ01000900">
    <property type="protein sequence ID" value="EKE26206.1"/>
    <property type="molecule type" value="Genomic_DNA"/>
</dbReference>
<sequence>MRDYINWRWWNLGKDINDFNKYYAESVRILYEFEKTCPNNAFLRSFAKNTIKGMNDISNLIKH</sequence>
<protein>
    <submittedName>
        <fullName evidence="1">Uncharacterized protein</fullName>
    </submittedName>
</protein>